<accession>A0ACB8TGX6</accession>
<reference evidence="1" key="2">
    <citation type="journal article" date="2022" name="New Phytol.">
        <title>Evolutionary transition to the ectomycorrhizal habit in the genomes of a hyperdiverse lineage of mushroom-forming fungi.</title>
        <authorList>
            <person name="Looney B."/>
            <person name="Miyauchi S."/>
            <person name="Morin E."/>
            <person name="Drula E."/>
            <person name="Courty P.E."/>
            <person name="Kohler A."/>
            <person name="Kuo A."/>
            <person name="LaButti K."/>
            <person name="Pangilinan J."/>
            <person name="Lipzen A."/>
            <person name="Riley R."/>
            <person name="Andreopoulos W."/>
            <person name="He G."/>
            <person name="Johnson J."/>
            <person name="Nolan M."/>
            <person name="Tritt A."/>
            <person name="Barry K.W."/>
            <person name="Grigoriev I.V."/>
            <person name="Nagy L.G."/>
            <person name="Hibbett D."/>
            <person name="Henrissat B."/>
            <person name="Matheny P.B."/>
            <person name="Labbe J."/>
            <person name="Martin F.M."/>
        </authorList>
    </citation>
    <scope>NUCLEOTIDE SEQUENCE</scope>
    <source>
        <strain evidence="1">HHB10654</strain>
    </source>
</reference>
<keyword evidence="2" id="KW-1185">Reference proteome</keyword>
<dbReference type="EMBL" id="MU277189">
    <property type="protein sequence ID" value="KAI0067645.1"/>
    <property type="molecule type" value="Genomic_DNA"/>
</dbReference>
<reference evidence="1" key="1">
    <citation type="submission" date="2021-03" db="EMBL/GenBank/DDBJ databases">
        <authorList>
            <consortium name="DOE Joint Genome Institute"/>
            <person name="Ahrendt S."/>
            <person name="Looney B.P."/>
            <person name="Miyauchi S."/>
            <person name="Morin E."/>
            <person name="Drula E."/>
            <person name="Courty P.E."/>
            <person name="Chicoki N."/>
            <person name="Fauchery L."/>
            <person name="Kohler A."/>
            <person name="Kuo A."/>
            <person name="Labutti K."/>
            <person name="Pangilinan J."/>
            <person name="Lipzen A."/>
            <person name="Riley R."/>
            <person name="Andreopoulos W."/>
            <person name="He G."/>
            <person name="Johnson J."/>
            <person name="Barry K.W."/>
            <person name="Grigoriev I.V."/>
            <person name="Nagy L."/>
            <person name="Hibbett D."/>
            <person name="Henrissat B."/>
            <person name="Matheny P.B."/>
            <person name="Labbe J."/>
            <person name="Martin F."/>
        </authorList>
    </citation>
    <scope>NUCLEOTIDE SEQUENCE</scope>
    <source>
        <strain evidence="1">HHB10654</strain>
    </source>
</reference>
<evidence type="ECO:0000313" key="2">
    <source>
        <dbReference type="Proteomes" id="UP000814140"/>
    </source>
</evidence>
<proteinExistence type="predicted"/>
<gene>
    <name evidence="1" type="ORF">BV25DRAFT_843302</name>
</gene>
<name>A0ACB8TGX6_9AGAM</name>
<sequence length="406" mass="45417">MSIRHRSVELSVVCGLEELTPYGVQVDSDSAISASIVSEVGKAFRVQCYSRSDHTLRVKSYVDGHLVNKSLLKAGETFLIKGCSTSSSDFLPFVFSEVELIDPDTVNELYGADHSKIGLIEVVCHRIRVLDFYEWFENVDGTPLLGGGRISEKSKKAGWHHVALGSSAQREKEITKAQVVLMDREDTPYVTFRIRYQSRELLMAQGIIPREVHNDVEEVTAASFHATVSNTAASHKRRCDTPASENSNSKRKAKSPKHEISAQRQMSPGRVPDRQRFKSESAMVSVDGLDIKHPPSSSKQEFRPLSLFCTPIKPVHVKHECLVKPDPLSVPQYVQQPVKTEEAKPRIKYDVTVEEKNSSMKTGLDGLFPIPKKRVNRNTHFPKSERSIPPTGKNFSHVEIIDLTGD</sequence>
<organism evidence="1 2">
    <name type="scientific">Artomyces pyxidatus</name>
    <dbReference type="NCBI Taxonomy" id="48021"/>
    <lineage>
        <taxon>Eukaryota</taxon>
        <taxon>Fungi</taxon>
        <taxon>Dikarya</taxon>
        <taxon>Basidiomycota</taxon>
        <taxon>Agaricomycotina</taxon>
        <taxon>Agaricomycetes</taxon>
        <taxon>Russulales</taxon>
        <taxon>Auriscalpiaceae</taxon>
        <taxon>Artomyces</taxon>
    </lineage>
</organism>
<comment type="caution">
    <text evidence="1">The sequence shown here is derived from an EMBL/GenBank/DDBJ whole genome shotgun (WGS) entry which is preliminary data.</text>
</comment>
<evidence type="ECO:0000313" key="1">
    <source>
        <dbReference type="EMBL" id="KAI0067645.1"/>
    </source>
</evidence>
<protein>
    <submittedName>
        <fullName evidence="1">Uncharacterized protein</fullName>
    </submittedName>
</protein>
<dbReference type="Proteomes" id="UP000814140">
    <property type="component" value="Unassembled WGS sequence"/>
</dbReference>